<dbReference type="Pfam" id="PF02662">
    <property type="entry name" value="FlpD"/>
    <property type="match status" value="1"/>
</dbReference>
<sequence>CQNDAYKAARTAVDLRLPVPPNVILFKVPCAGAVNNALVADALSNGIDGVLIGGCQDDQCHYIRGNQLVQKRSGDLADKLKSMMIDPGRVRFASIEIREAHKYVDLLQSYIAELKAMGPNPFKI</sequence>
<proteinExistence type="predicted"/>
<dbReference type="InterPro" id="IPR003813">
    <property type="entry name" value="MvhD/FlpD"/>
</dbReference>
<keyword evidence="1" id="KW-0479">Metal-binding</keyword>
<keyword evidence="2" id="KW-0560">Oxidoreductase</keyword>
<name>A0A9D6UYA4_9BACT</name>
<evidence type="ECO:0000259" key="5">
    <source>
        <dbReference type="Pfam" id="PF02662"/>
    </source>
</evidence>
<dbReference type="GO" id="GO:0016491">
    <property type="term" value="F:oxidoreductase activity"/>
    <property type="evidence" value="ECO:0007669"/>
    <property type="project" value="UniProtKB-KW"/>
</dbReference>
<evidence type="ECO:0000313" key="6">
    <source>
        <dbReference type="EMBL" id="MBI5248631.1"/>
    </source>
</evidence>
<dbReference type="EMBL" id="JACRDE010000120">
    <property type="protein sequence ID" value="MBI5248631.1"/>
    <property type="molecule type" value="Genomic_DNA"/>
</dbReference>
<dbReference type="Proteomes" id="UP000807825">
    <property type="component" value="Unassembled WGS sequence"/>
</dbReference>
<dbReference type="AlphaFoldDB" id="A0A9D6UYA4"/>
<protein>
    <submittedName>
        <fullName evidence="6">Hydrogenase iron-sulfur subunit</fullName>
    </submittedName>
</protein>
<evidence type="ECO:0000313" key="7">
    <source>
        <dbReference type="Proteomes" id="UP000807825"/>
    </source>
</evidence>
<feature type="non-terminal residue" evidence="6">
    <location>
        <position position="1"/>
    </location>
</feature>
<evidence type="ECO:0000256" key="1">
    <source>
        <dbReference type="ARBA" id="ARBA00022723"/>
    </source>
</evidence>
<dbReference type="GO" id="GO:0046872">
    <property type="term" value="F:metal ion binding"/>
    <property type="evidence" value="ECO:0007669"/>
    <property type="project" value="UniProtKB-KW"/>
</dbReference>
<keyword evidence="3" id="KW-0408">Iron</keyword>
<evidence type="ECO:0000256" key="4">
    <source>
        <dbReference type="ARBA" id="ARBA00023014"/>
    </source>
</evidence>
<gene>
    <name evidence="6" type="ORF">HY912_03980</name>
</gene>
<reference evidence="6" key="1">
    <citation type="submission" date="2020-07" db="EMBL/GenBank/DDBJ databases">
        <title>Huge and variable diversity of episymbiotic CPR bacteria and DPANN archaea in groundwater ecosystems.</title>
        <authorList>
            <person name="He C.Y."/>
            <person name="Keren R."/>
            <person name="Whittaker M."/>
            <person name="Farag I.F."/>
            <person name="Doudna J."/>
            <person name="Cate J.H.D."/>
            <person name="Banfield J.F."/>
        </authorList>
    </citation>
    <scope>NUCLEOTIDE SEQUENCE</scope>
    <source>
        <strain evidence="6">NC_groundwater_1664_Pr3_B-0.1um_52_9</strain>
    </source>
</reference>
<accession>A0A9D6UYA4</accession>
<comment type="caution">
    <text evidence="6">The sequence shown here is derived from an EMBL/GenBank/DDBJ whole genome shotgun (WGS) entry which is preliminary data.</text>
</comment>
<feature type="domain" description="F420-non-reducing hydrogenase iron-sulfur subunit D" evidence="5">
    <location>
        <begin position="1"/>
        <end position="118"/>
    </location>
</feature>
<evidence type="ECO:0000256" key="3">
    <source>
        <dbReference type="ARBA" id="ARBA00023004"/>
    </source>
</evidence>
<keyword evidence="4" id="KW-0411">Iron-sulfur</keyword>
<dbReference type="GO" id="GO:0051536">
    <property type="term" value="F:iron-sulfur cluster binding"/>
    <property type="evidence" value="ECO:0007669"/>
    <property type="project" value="UniProtKB-KW"/>
</dbReference>
<organism evidence="6 7">
    <name type="scientific">Desulfomonile tiedjei</name>
    <dbReference type="NCBI Taxonomy" id="2358"/>
    <lineage>
        <taxon>Bacteria</taxon>
        <taxon>Pseudomonadati</taxon>
        <taxon>Thermodesulfobacteriota</taxon>
        <taxon>Desulfomonilia</taxon>
        <taxon>Desulfomonilales</taxon>
        <taxon>Desulfomonilaceae</taxon>
        <taxon>Desulfomonile</taxon>
    </lineage>
</organism>
<evidence type="ECO:0000256" key="2">
    <source>
        <dbReference type="ARBA" id="ARBA00023002"/>
    </source>
</evidence>